<name>A0A517ZYU9_9PLAN</name>
<dbReference type="Gene3D" id="3.40.50.300">
    <property type="entry name" value="P-loop containing nucleotide triphosphate hydrolases"/>
    <property type="match status" value="1"/>
</dbReference>
<dbReference type="GO" id="GO:0005524">
    <property type="term" value="F:ATP binding"/>
    <property type="evidence" value="ECO:0007669"/>
    <property type="project" value="UniProtKB-KW"/>
</dbReference>
<reference evidence="4 5" key="1">
    <citation type="submission" date="2019-02" db="EMBL/GenBank/DDBJ databases">
        <title>Deep-cultivation of Planctomycetes and their phenomic and genomic characterization uncovers novel biology.</title>
        <authorList>
            <person name="Wiegand S."/>
            <person name="Jogler M."/>
            <person name="Boedeker C."/>
            <person name="Pinto D."/>
            <person name="Vollmers J."/>
            <person name="Rivas-Marin E."/>
            <person name="Kohn T."/>
            <person name="Peeters S.H."/>
            <person name="Heuer A."/>
            <person name="Rast P."/>
            <person name="Oberbeckmann S."/>
            <person name="Bunk B."/>
            <person name="Jeske O."/>
            <person name="Meyerdierks A."/>
            <person name="Storesund J.E."/>
            <person name="Kallscheuer N."/>
            <person name="Luecker S."/>
            <person name="Lage O.M."/>
            <person name="Pohl T."/>
            <person name="Merkel B.J."/>
            <person name="Hornburger P."/>
            <person name="Mueller R.-W."/>
            <person name="Bruemmer F."/>
            <person name="Labrenz M."/>
            <person name="Spormann A.M."/>
            <person name="Op den Camp H."/>
            <person name="Overmann J."/>
            <person name="Amann R."/>
            <person name="Jetten M.S.M."/>
            <person name="Mascher T."/>
            <person name="Medema M.H."/>
            <person name="Devos D.P."/>
            <person name="Kaster A.-K."/>
            <person name="Ovreas L."/>
            <person name="Rohde M."/>
            <person name="Galperin M.Y."/>
            <person name="Jogler C."/>
        </authorList>
    </citation>
    <scope>NUCLEOTIDE SEQUENCE [LARGE SCALE GENOMIC DNA]</scope>
    <source>
        <strain evidence="4 5">Mal52</strain>
    </source>
</reference>
<dbReference type="InterPro" id="IPR012676">
    <property type="entry name" value="TGS-like"/>
</dbReference>
<dbReference type="PROSITE" id="PS51880">
    <property type="entry name" value="TGS"/>
    <property type="match status" value="1"/>
</dbReference>
<sequence>MKIGLVGYQAGGKSSIFELLTGTAPDISKAHTGQLGTATVPDQRFDDLVALFNPKKISPAKIELFDTPGLSRDQGEGNAQRMSVLREANVLIQVIGAYAGADPLSDVQSFEEELMLADMQVISNRIARLRENIKKPRPDRDELQTELEFLEPIEVLLNEGQSLRSQEFSDEQEKHTKSFSLLTRKPLLVLINTAEADFDADKLAAIEALGHPVIAAPAGLELDVQQLDEADRAEFAAELGLGEPCRKQLLRTIFEITEQITFFTSDEKEVRAWLLRRGETAVEAAGTIHTDLARGFIRAEIMAVADLLRLGSEREVKAAGLHQLVGKEYVMRDGDEILVRFNV</sequence>
<dbReference type="Gene3D" id="1.10.150.300">
    <property type="entry name" value="TGS-like domain"/>
    <property type="match status" value="1"/>
</dbReference>
<dbReference type="PRINTS" id="PR00326">
    <property type="entry name" value="GTP1OBG"/>
</dbReference>
<dbReference type="InterPro" id="IPR023192">
    <property type="entry name" value="TGS-like_dom_sf"/>
</dbReference>
<keyword evidence="1" id="KW-0547">Nucleotide-binding</keyword>
<dbReference type="InterPro" id="IPR013029">
    <property type="entry name" value="YchF_C"/>
</dbReference>
<dbReference type="GO" id="GO:0005525">
    <property type="term" value="F:GTP binding"/>
    <property type="evidence" value="ECO:0007669"/>
    <property type="project" value="InterPro"/>
</dbReference>
<evidence type="ECO:0000313" key="4">
    <source>
        <dbReference type="EMBL" id="QDU47646.1"/>
    </source>
</evidence>
<dbReference type="GO" id="GO:0005737">
    <property type="term" value="C:cytoplasm"/>
    <property type="evidence" value="ECO:0007669"/>
    <property type="project" value="TreeGrafter"/>
</dbReference>
<dbReference type="SUPFAM" id="SSF81271">
    <property type="entry name" value="TGS-like"/>
    <property type="match status" value="1"/>
</dbReference>
<dbReference type="SUPFAM" id="SSF52540">
    <property type="entry name" value="P-loop containing nucleoside triphosphate hydrolases"/>
    <property type="match status" value="1"/>
</dbReference>
<proteinExistence type="predicted"/>
<dbReference type="AlphaFoldDB" id="A0A517ZYU9"/>
<dbReference type="GO" id="GO:0016887">
    <property type="term" value="F:ATP hydrolysis activity"/>
    <property type="evidence" value="ECO:0007669"/>
    <property type="project" value="TreeGrafter"/>
</dbReference>
<gene>
    <name evidence="4" type="primary">ychF</name>
    <name evidence="4" type="ORF">Mal52_61810</name>
</gene>
<accession>A0A517ZYU9</accession>
<dbReference type="PANTHER" id="PTHR23305">
    <property type="entry name" value="OBG GTPASE FAMILY"/>
    <property type="match status" value="1"/>
</dbReference>
<dbReference type="InterPro" id="IPR004095">
    <property type="entry name" value="TGS"/>
</dbReference>
<evidence type="ECO:0000256" key="2">
    <source>
        <dbReference type="ARBA" id="ARBA00022840"/>
    </source>
</evidence>
<keyword evidence="2" id="KW-0067">ATP-binding</keyword>
<dbReference type="Proteomes" id="UP000319383">
    <property type="component" value="Chromosome"/>
</dbReference>
<evidence type="ECO:0000259" key="3">
    <source>
        <dbReference type="PROSITE" id="PS51880"/>
    </source>
</evidence>
<dbReference type="InterPro" id="IPR012675">
    <property type="entry name" value="Beta-grasp_dom_sf"/>
</dbReference>
<dbReference type="InterPro" id="IPR006073">
    <property type="entry name" value="GTP-bd"/>
</dbReference>
<protein>
    <submittedName>
        <fullName evidence="4">Ribosome-binding ATPase YchF</fullName>
    </submittedName>
</protein>
<dbReference type="InterPro" id="IPR027417">
    <property type="entry name" value="P-loop_NTPase"/>
</dbReference>
<organism evidence="4 5">
    <name type="scientific">Symmachiella dynata</name>
    <dbReference type="NCBI Taxonomy" id="2527995"/>
    <lineage>
        <taxon>Bacteria</taxon>
        <taxon>Pseudomonadati</taxon>
        <taxon>Planctomycetota</taxon>
        <taxon>Planctomycetia</taxon>
        <taxon>Planctomycetales</taxon>
        <taxon>Planctomycetaceae</taxon>
        <taxon>Symmachiella</taxon>
    </lineage>
</organism>
<dbReference type="Pfam" id="PF06071">
    <property type="entry name" value="YchF-GTPase_C"/>
    <property type="match status" value="1"/>
</dbReference>
<evidence type="ECO:0000313" key="5">
    <source>
        <dbReference type="Proteomes" id="UP000319383"/>
    </source>
</evidence>
<keyword evidence="5" id="KW-1185">Reference proteome</keyword>
<dbReference type="FunFam" id="3.10.20.30:FF:000001">
    <property type="entry name" value="Ribosome-binding ATPase YchF"/>
    <property type="match status" value="1"/>
</dbReference>
<feature type="domain" description="TGS" evidence="3">
    <location>
        <begin position="258"/>
        <end position="341"/>
    </location>
</feature>
<dbReference type="PANTHER" id="PTHR23305:SF18">
    <property type="entry name" value="OBG-TYPE G DOMAIN-CONTAINING PROTEIN"/>
    <property type="match status" value="1"/>
</dbReference>
<dbReference type="Gene3D" id="3.10.20.30">
    <property type="match status" value="1"/>
</dbReference>
<dbReference type="RefSeq" id="WP_145380438.1">
    <property type="nucleotide sequence ID" value="NZ_CP036276.1"/>
</dbReference>
<dbReference type="EMBL" id="CP036276">
    <property type="protein sequence ID" value="QDU47646.1"/>
    <property type="molecule type" value="Genomic_DNA"/>
</dbReference>
<dbReference type="KEGG" id="sdyn:Mal52_61810"/>
<dbReference type="Pfam" id="PF01926">
    <property type="entry name" value="MMR_HSR1"/>
    <property type="match status" value="1"/>
</dbReference>
<evidence type="ECO:0000256" key="1">
    <source>
        <dbReference type="ARBA" id="ARBA00022741"/>
    </source>
</evidence>